<feature type="transmembrane region" description="Helical" evidence="1">
    <location>
        <begin position="395"/>
        <end position="415"/>
    </location>
</feature>
<evidence type="ECO:0000256" key="1">
    <source>
        <dbReference type="SAM" id="Phobius"/>
    </source>
</evidence>
<feature type="transmembrane region" description="Helical" evidence="1">
    <location>
        <begin position="110"/>
        <end position="128"/>
    </location>
</feature>
<dbReference type="InterPro" id="IPR032176">
    <property type="entry name" value="DUF5009"/>
</dbReference>
<dbReference type="Proteomes" id="UP000609172">
    <property type="component" value="Unassembled WGS sequence"/>
</dbReference>
<feature type="transmembrane region" description="Helical" evidence="1">
    <location>
        <begin position="135"/>
        <end position="152"/>
    </location>
</feature>
<feature type="transmembrane region" description="Helical" evidence="1">
    <location>
        <begin position="49"/>
        <end position="66"/>
    </location>
</feature>
<protein>
    <submittedName>
        <fullName evidence="3">DUF5009 domain-containing protein</fullName>
    </submittedName>
</protein>
<feature type="transmembrane region" description="Helical" evidence="1">
    <location>
        <begin position="277"/>
        <end position="295"/>
    </location>
</feature>
<name>A0A934PLH2_9FLAO</name>
<organism evidence="3 4">
    <name type="scientific">Flavobacterium agrisoli</name>
    <dbReference type="NCBI Taxonomy" id="2793066"/>
    <lineage>
        <taxon>Bacteria</taxon>
        <taxon>Pseudomonadati</taxon>
        <taxon>Bacteroidota</taxon>
        <taxon>Flavobacteriia</taxon>
        <taxon>Flavobacteriales</taxon>
        <taxon>Flavobacteriaceae</taxon>
        <taxon>Flavobacterium</taxon>
    </lineage>
</organism>
<dbReference type="EMBL" id="JAEHFV010000001">
    <property type="protein sequence ID" value="MBK0369128.1"/>
    <property type="molecule type" value="Genomic_DNA"/>
</dbReference>
<gene>
    <name evidence="3" type="ORF">I5M07_04695</name>
</gene>
<keyword evidence="1" id="KW-0812">Transmembrane</keyword>
<reference evidence="3" key="1">
    <citation type="submission" date="2020-12" db="EMBL/GenBank/DDBJ databases">
        <title>Bacterial novel species Flavobacterium sp. SE-1-e isolated from soil.</title>
        <authorList>
            <person name="Jung H.-Y."/>
        </authorList>
    </citation>
    <scope>NUCLEOTIDE SEQUENCE</scope>
    <source>
        <strain evidence="3">SE-1-e</strain>
    </source>
</reference>
<feature type="transmembrane region" description="Helical" evidence="1">
    <location>
        <begin position="186"/>
        <end position="206"/>
    </location>
</feature>
<dbReference type="Pfam" id="PF16401">
    <property type="entry name" value="DUF5009"/>
    <property type="match status" value="1"/>
</dbReference>
<dbReference type="PANTHER" id="PTHR31061:SF24">
    <property type="entry name" value="LD22376P"/>
    <property type="match status" value="1"/>
</dbReference>
<evidence type="ECO:0000313" key="4">
    <source>
        <dbReference type="Proteomes" id="UP000609172"/>
    </source>
</evidence>
<keyword evidence="1" id="KW-0472">Membrane</keyword>
<sequence>MVRERLISLDVFRGLTIMLMTIVNNPGDWSHVYPPLLHANWYGCTPTDLVFPFFIFIMGVAIPFAMPEKQYNKTIFNKILVRSVRMFGLGLFFNFFGKISFFGLDGIPLLLIRLLITIAIGYALMGNFASKTKTALAFGILTIYFILAYGDFPAYEEVRIPGVLQRIAIVYFMVALLYLKTSLKYQIITLSSILLGYWAMMTLIPIPGIGAPNLNIGTNLASYLDHILLQKHVYHATKTWDPEGILSTLPAVGTGILGLLIGQLLQVRETQGRILKQLIGIGIGLIAIGLCWNTVFPINKSLWTSSYVLYTAGLATLILSLLYALIDIKNFKRGLKPFLVWGVNPMIVFFASQIIPQALSIILIANPNNKSENITLYGYYYEFGIVPYFKNPLNASLASAIVYAVFWTLVLWILYQNKWFIKV</sequence>
<keyword evidence="1" id="KW-1133">Transmembrane helix</keyword>
<feature type="transmembrane region" description="Helical" evidence="1">
    <location>
        <begin position="307"/>
        <end position="326"/>
    </location>
</feature>
<comment type="caution">
    <text evidence="3">The sequence shown here is derived from an EMBL/GenBank/DDBJ whole genome shotgun (WGS) entry which is preliminary data.</text>
</comment>
<feature type="transmembrane region" description="Helical" evidence="1">
    <location>
        <begin position="12"/>
        <end position="29"/>
    </location>
</feature>
<dbReference type="PANTHER" id="PTHR31061">
    <property type="entry name" value="LD22376P"/>
    <property type="match status" value="1"/>
</dbReference>
<feature type="transmembrane region" description="Helical" evidence="1">
    <location>
        <begin position="86"/>
        <end position="104"/>
    </location>
</feature>
<feature type="transmembrane region" description="Helical" evidence="1">
    <location>
        <begin position="244"/>
        <end position="265"/>
    </location>
</feature>
<accession>A0A934PLH2</accession>
<evidence type="ECO:0000259" key="2">
    <source>
        <dbReference type="Pfam" id="PF16401"/>
    </source>
</evidence>
<dbReference type="RefSeq" id="WP_200105036.1">
    <property type="nucleotide sequence ID" value="NZ_JAEHFV010000001.1"/>
</dbReference>
<feature type="domain" description="DUF5009" evidence="2">
    <location>
        <begin position="8"/>
        <end position="150"/>
    </location>
</feature>
<proteinExistence type="predicted"/>
<keyword evidence="4" id="KW-1185">Reference proteome</keyword>
<evidence type="ECO:0000313" key="3">
    <source>
        <dbReference type="EMBL" id="MBK0369128.1"/>
    </source>
</evidence>
<dbReference type="AlphaFoldDB" id="A0A934PLH2"/>
<feature type="transmembrane region" description="Helical" evidence="1">
    <location>
        <begin position="338"/>
        <end position="365"/>
    </location>
</feature>
<feature type="transmembrane region" description="Helical" evidence="1">
    <location>
        <begin position="158"/>
        <end position="179"/>
    </location>
</feature>